<accession>A0AA85IPW3</accession>
<evidence type="ECO:0000313" key="2">
    <source>
        <dbReference type="WBParaSite" id="TREG1_113540.2"/>
    </source>
</evidence>
<dbReference type="Proteomes" id="UP000050795">
    <property type="component" value="Unassembled WGS sequence"/>
</dbReference>
<name>A0AA85IPW3_TRIRE</name>
<keyword evidence="1" id="KW-1185">Reference proteome</keyword>
<sequence length="103" mass="11793">MFPKQKHAFAMPSSCSYQMSSIFTSGHSTRWLRYYNHTLIQSQSTTAVELDVEMLIQGIIYQMRNLKQTHPRICRSAFLYVYNYLLEAGGQLDDQASTSSASD</sequence>
<proteinExistence type="predicted"/>
<reference evidence="1" key="1">
    <citation type="submission" date="2022-06" db="EMBL/GenBank/DDBJ databases">
        <authorList>
            <person name="Berger JAMES D."/>
            <person name="Berger JAMES D."/>
        </authorList>
    </citation>
    <scope>NUCLEOTIDE SEQUENCE [LARGE SCALE GENOMIC DNA]</scope>
</reference>
<protein>
    <submittedName>
        <fullName evidence="2">Uncharacterized protein</fullName>
    </submittedName>
</protein>
<dbReference type="WBParaSite" id="TREG1_113540.2">
    <property type="protein sequence ID" value="TREG1_113540.2"/>
    <property type="gene ID" value="TREG1_113540"/>
</dbReference>
<evidence type="ECO:0000313" key="1">
    <source>
        <dbReference type="Proteomes" id="UP000050795"/>
    </source>
</evidence>
<reference evidence="2" key="2">
    <citation type="submission" date="2023-11" db="UniProtKB">
        <authorList>
            <consortium name="WormBaseParasite"/>
        </authorList>
    </citation>
    <scope>IDENTIFICATION</scope>
</reference>
<dbReference type="AlphaFoldDB" id="A0AA85IPW3"/>
<organism evidence="1 2">
    <name type="scientific">Trichobilharzia regenti</name>
    <name type="common">Nasal bird schistosome</name>
    <dbReference type="NCBI Taxonomy" id="157069"/>
    <lineage>
        <taxon>Eukaryota</taxon>
        <taxon>Metazoa</taxon>
        <taxon>Spiralia</taxon>
        <taxon>Lophotrochozoa</taxon>
        <taxon>Platyhelminthes</taxon>
        <taxon>Trematoda</taxon>
        <taxon>Digenea</taxon>
        <taxon>Strigeidida</taxon>
        <taxon>Schistosomatoidea</taxon>
        <taxon>Schistosomatidae</taxon>
        <taxon>Trichobilharzia</taxon>
    </lineage>
</organism>